<dbReference type="HOGENOM" id="CLU_2159213_0_0_1"/>
<organism evidence="1 2">
    <name type="scientific">Paxillus rubicundulus Ve08.2h10</name>
    <dbReference type="NCBI Taxonomy" id="930991"/>
    <lineage>
        <taxon>Eukaryota</taxon>
        <taxon>Fungi</taxon>
        <taxon>Dikarya</taxon>
        <taxon>Basidiomycota</taxon>
        <taxon>Agaricomycotina</taxon>
        <taxon>Agaricomycetes</taxon>
        <taxon>Agaricomycetidae</taxon>
        <taxon>Boletales</taxon>
        <taxon>Paxilineae</taxon>
        <taxon>Paxillaceae</taxon>
        <taxon>Paxillus</taxon>
    </lineage>
</organism>
<reference evidence="2" key="2">
    <citation type="submission" date="2015-01" db="EMBL/GenBank/DDBJ databases">
        <title>Evolutionary Origins and Diversification of the Mycorrhizal Mutualists.</title>
        <authorList>
            <consortium name="DOE Joint Genome Institute"/>
            <consortium name="Mycorrhizal Genomics Consortium"/>
            <person name="Kohler A."/>
            <person name="Kuo A."/>
            <person name="Nagy L.G."/>
            <person name="Floudas D."/>
            <person name="Copeland A."/>
            <person name="Barry K.W."/>
            <person name="Cichocki N."/>
            <person name="Veneault-Fourrey C."/>
            <person name="LaButti K."/>
            <person name="Lindquist E.A."/>
            <person name="Lipzen A."/>
            <person name="Lundell T."/>
            <person name="Morin E."/>
            <person name="Murat C."/>
            <person name="Riley R."/>
            <person name="Ohm R."/>
            <person name="Sun H."/>
            <person name="Tunlid A."/>
            <person name="Henrissat B."/>
            <person name="Grigoriev I.V."/>
            <person name="Hibbett D.S."/>
            <person name="Martin F."/>
        </authorList>
    </citation>
    <scope>NUCLEOTIDE SEQUENCE [LARGE SCALE GENOMIC DNA]</scope>
    <source>
        <strain evidence="2">Ve08.2h10</strain>
    </source>
</reference>
<dbReference type="EMBL" id="KN828527">
    <property type="protein sequence ID" value="KIK74837.1"/>
    <property type="molecule type" value="Genomic_DNA"/>
</dbReference>
<dbReference type="InParanoid" id="A0A0D0BTS2"/>
<protein>
    <submittedName>
        <fullName evidence="1">Uncharacterized protein</fullName>
    </submittedName>
</protein>
<dbReference type="AlphaFoldDB" id="A0A0D0BTS2"/>
<gene>
    <name evidence="1" type="ORF">PAXRUDRAFT_520257</name>
</gene>
<accession>A0A0D0BTS2</accession>
<dbReference type="Proteomes" id="UP000054538">
    <property type="component" value="Unassembled WGS sequence"/>
</dbReference>
<sequence>MWTRRMERKGTQKKGILVHCEEGSEAHRGRTVAHSVPITIDVLCCLEVRYPIVTLHEAWRKSFIAMAGEDGRNLKTCEDKYESTPYLMMIMDVASVISFDRPRGASCAESI</sequence>
<evidence type="ECO:0000313" key="1">
    <source>
        <dbReference type="EMBL" id="KIK74837.1"/>
    </source>
</evidence>
<name>A0A0D0BTS2_9AGAM</name>
<proteinExistence type="predicted"/>
<keyword evidence="2" id="KW-1185">Reference proteome</keyword>
<evidence type="ECO:0000313" key="2">
    <source>
        <dbReference type="Proteomes" id="UP000054538"/>
    </source>
</evidence>
<reference evidence="1 2" key="1">
    <citation type="submission" date="2014-04" db="EMBL/GenBank/DDBJ databases">
        <authorList>
            <consortium name="DOE Joint Genome Institute"/>
            <person name="Kuo A."/>
            <person name="Kohler A."/>
            <person name="Jargeat P."/>
            <person name="Nagy L.G."/>
            <person name="Floudas D."/>
            <person name="Copeland A."/>
            <person name="Barry K.W."/>
            <person name="Cichocki N."/>
            <person name="Veneault-Fourrey C."/>
            <person name="LaButti K."/>
            <person name="Lindquist E.A."/>
            <person name="Lipzen A."/>
            <person name="Lundell T."/>
            <person name="Morin E."/>
            <person name="Murat C."/>
            <person name="Sun H."/>
            <person name="Tunlid A."/>
            <person name="Henrissat B."/>
            <person name="Grigoriev I.V."/>
            <person name="Hibbett D.S."/>
            <person name="Martin F."/>
            <person name="Nordberg H.P."/>
            <person name="Cantor M.N."/>
            <person name="Hua S.X."/>
        </authorList>
    </citation>
    <scope>NUCLEOTIDE SEQUENCE [LARGE SCALE GENOMIC DNA]</scope>
    <source>
        <strain evidence="1 2">Ve08.2h10</strain>
    </source>
</reference>